<dbReference type="Proteomes" id="UP000886653">
    <property type="component" value="Unassembled WGS sequence"/>
</dbReference>
<dbReference type="OrthoDB" id="2497235at2759"/>
<evidence type="ECO:0000256" key="1">
    <source>
        <dbReference type="SAM" id="MobiDB-lite"/>
    </source>
</evidence>
<feature type="compositionally biased region" description="Pro residues" evidence="1">
    <location>
        <begin position="106"/>
        <end position="117"/>
    </location>
</feature>
<organism evidence="2 3">
    <name type="scientific">Cronartium quercuum f. sp. fusiforme G11</name>
    <dbReference type="NCBI Taxonomy" id="708437"/>
    <lineage>
        <taxon>Eukaryota</taxon>
        <taxon>Fungi</taxon>
        <taxon>Dikarya</taxon>
        <taxon>Basidiomycota</taxon>
        <taxon>Pucciniomycotina</taxon>
        <taxon>Pucciniomycetes</taxon>
        <taxon>Pucciniales</taxon>
        <taxon>Coleosporiaceae</taxon>
        <taxon>Cronartium</taxon>
    </lineage>
</organism>
<feature type="compositionally biased region" description="Polar residues" evidence="1">
    <location>
        <begin position="51"/>
        <end position="61"/>
    </location>
</feature>
<reference evidence="2" key="1">
    <citation type="submission" date="2013-11" db="EMBL/GenBank/DDBJ databases">
        <title>Genome sequence of the fusiform rust pathogen reveals effectors for host alternation and coevolution with pine.</title>
        <authorList>
            <consortium name="DOE Joint Genome Institute"/>
            <person name="Smith K."/>
            <person name="Pendleton A."/>
            <person name="Kubisiak T."/>
            <person name="Anderson C."/>
            <person name="Salamov A."/>
            <person name="Aerts A."/>
            <person name="Riley R."/>
            <person name="Clum A."/>
            <person name="Lindquist E."/>
            <person name="Ence D."/>
            <person name="Campbell M."/>
            <person name="Kronenberg Z."/>
            <person name="Feau N."/>
            <person name="Dhillon B."/>
            <person name="Hamelin R."/>
            <person name="Burleigh J."/>
            <person name="Smith J."/>
            <person name="Yandell M."/>
            <person name="Nelson C."/>
            <person name="Grigoriev I."/>
            <person name="Davis J."/>
        </authorList>
    </citation>
    <scope>NUCLEOTIDE SEQUENCE</scope>
    <source>
        <strain evidence="2">G11</strain>
    </source>
</reference>
<proteinExistence type="predicted"/>
<dbReference type="AlphaFoldDB" id="A0A9P6TG48"/>
<evidence type="ECO:0000313" key="3">
    <source>
        <dbReference type="Proteomes" id="UP000886653"/>
    </source>
</evidence>
<evidence type="ECO:0000313" key="2">
    <source>
        <dbReference type="EMBL" id="KAG0150624.1"/>
    </source>
</evidence>
<accession>A0A9P6TG48</accession>
<sequence length="184" mass="20639">MYLTNKKGFFSGRVATEVNNELNGRAGTQLLIHRHPQTHSLVGIEDGTGGKSSASTRTRPSPGQRAELQPDRRPIGDRKKRPVPIFPSSLAEHDDYYFQKIHAHPAEPPPPEPVLPPPKRHKSLSEQGSSGKVPDKSNWVLPEPLAKKGSRPPIFANHRQEICETLQYFRSYHAELYKRQGTVV</sequence>
<feature type="region of interest" description="Disordered" evidence="1">
    <location>
        <begin position="41"/>
        <end position="152"/>
    </location>
</feature>
<protein>
    <submittedName>
        <fullName evidence="2">Uncharacterized protein</fullName>
    </submittedName>
</protein>
<feature type="compositionally biased region" description="Basic and acidic residues" evidence="1">
    <location>
        <begin position="68"/>
        <end position="77"/>
    </location>
</feature>
<dbReference type="EMBL" id="MU167218">
    <property type="protein sequence ID" value="KAG0150624.1"/>
    <property type="molecule type" value="Genomic_DNA"/>
</dbReference>
<gene>
    <name evidence="2" type="ORF">CROQUDRAFT_130595</name>
</gene>
<name>A0A9P6TG48_9BASI</name>
<keyword evidence="3" id="KW-1185">Reference proteome</keyword>
<comment type="caution">
    <text evidence="2">The sequence shown here is derived from an EMBL/GenBank/DDBJ whole genome shotgun (WGS) entry which is preliminary data.</text>
</comment>